<dbReference type="EMBL" id="BMHQ01000006">
    <property type="protein sequence ID" value="GGE17174.1"/>
    <property type="molecule type" value="Genomic_DNA"/>
</dbReference>
<feature type="domain" description="N-acetyltransferase" evidence="1">
    <location>
        <begin position="1"/>
        <end position="151"/>
    </location>
</feature>
<organism evidence="2 3">
    <name type="scientific">Marinithermofilum abyssi</name>
    <dbReference type="NCBI Taxonomy" id="1571185"/>
    <lineage>
        <taxon>Bacteria</taxon>
        <taxon>Bacillati</taxon>
        <taxon>Bacillota</taxon>
        <taxon>Bacilli</taxon>
        <taxon>Bacillales</taxon>
        <taxon>Thermoactinomycetaceae</taxon>
        <taxon>Marinithermofilum</taxon>
    </lineage>
</organism>
<dbReference type="Pfam" id="PF00583">
    <property type="entry name" value="Acetyltransf_1"/>
    <property type="match status" value="1"/>
</dbReference>
<dbReference type="SUPFAM" id="SSF55729">
    <property type="entry name" value="Acyl-CoA N-acyltransferases (Nat)"/>
    <property type="match status" value="1"/>
</dbReference>
<name>A0A8J2YCL7_9BACL</name>
<reference evidence="2" key="2">
    <citation type="submission" date="2020-09" db="EMBL/GenBank/DDBJ databases">
        <authorList>
            <person name="Sun Q."/>
            <person name="Zhou Y."/>
        </authorList>
    </citation>
    <scope>NUCLEOTIDE SEQUENCE</scope>
    <source>
        <strain evidence="2">CGMCC 1.15179</strain>
    </source>
</reference>
<gene>
    <name evidence="2" type="ORF">GCM10011571_18580</name>
</gene>
<dbReference type="GO" id="GO:0016747">
    <property type="term" value="F:acyltransferase activity, transferring groups other than amino-acyl groups"/>
    <property type="evidence" value="ECO:0007669"/>
    <property type="project" value="InterPro"/>
</dbReference>
<proteinExistence type="predicted"/>
<protein>
    <recommendedName>
        <fullName evidence="1">N-acetyltransferase domain-containing protein</fullName>
    </recommendedName>
</protein>
<evidence type="ECO:0000313" key="2">
    <source>
        <dbReference type="EMBL" id="GGE17174.1"/>
    </source>
</evidence>
<dbReference type="AlphaFoldDB" id="A0A8J2YCL7"/>
<accession>A0A8J2YCL7</accession>
<dbReference type="Proteomes" id="UP000625210">
    <property type="component" value="Unassembled WGS sequence"/>
</dbReference>
<sequence>MEIQVLTPSQLNRLKPMLLRFAKTYGDKRITHQALRWLRDLSADEFPEGTLISVAIIQKRLAGIIAFGRYGLDEALIVVHPSHRKSNVGETLLYHALEELDKVYTRVACDNIPSLRLCFSTGLVAFRMFTGPTGKPTLWLGGGNWNRHDVTEDPARGSRR</sequence>
<dbReference type="InterPro" id="IPR016181">
    <property type="entry name" value="Acyl_CoA_acyltransferase"/>
</dbReference>
<reference evidence="2" key="1">
    <citation type="journal article" date="2014" name="Int. J. Syst. Evol. Microbiol.">
        <title>Complete genome sequence of Corynebacterium casei LMG S-19264T (=DSM 44701T), isolated from a smear-ripened cheese.</title>
        <authorList>
            <consortium name="US DOE Joint Genome Institute (JGI-PGF)"/>
            <person name="Walter F."/>
            <person name="Albersmeier A."/>
            <person name="Kalinowski J."/>
            <person name="Ruckert C."/>
        </authorList>
    </citation>
    <scope>NUCLEOTIDE SEQUENCE</scope>
    <source>
        <strain evidence="2">CGMCC 1.15179</strain>
    </source>
</reference>
<evidence type="ECO:0000313" key="3">
    <source>
        <dbReference type="Proteomes" id="UP000625210"/>
    </source>
</evidence>
<keyword evidence="3" id="KW-1185">Reference proteome</keyword>
<dbReference type="PROSITE" id="PS51186">
    <property type="entry name" value="GNAT"/>
    <property type="match status" value="1"/>
</dbReference>
<comment type="caution">
    <text evidence="2">The sequence shown here is derived from an EMBL/GenBank/DDBJ whole genome shotgun (WGS) entry which is preliminary data.</text>
</comment>
<dbReference type="Gene3D" id="3.40.630.30">
    <property type="match status" value="1"/>
</dbReference>
<dbReference type="InterPro" id="IPR000182">
    <property type="entry name" value="GNAT_dom"/>
</dbReference>
<evidence type="ECO:0000259" key="1">
    <source>
        <dbReference type="PROSITE" id="PS51186"/>
    </source>
</evidence>